<evidence type="ECO:0000313" key="3">
    <source>
        <dbReference type="EMBL" id="MBB4000781.1"/>
    </source>
</evidence>
<dbReference type="GO" id="GO:0000166">
    <property type="term" value="F:nucleotide binding"/>
    <property type="evidence" value="ECO:0007669"/>
    <property type="project" value="InterPro"/>
</dbReference>
<evidence type="ECO:0000259" key="2">
    <source>
        <dbReference type="Pfam" id="PF22725"/>
    </source>
</evidence>
<dbReference type="SUPFAM" id="SSF51735">
    <property type="entry name" value="NAD(P)-binding Rossmann-fold domains"/>
    <property type="match status" value="1"/>
</dbReference>
<dbReference type="InterPro" id="IPR000683">
    <property type="entry name" value="Gfo/Idh/MocA-like_OxRdtase_N"/>
</dbReference>
<keyword evidence="4" id="KW-1185">Reference proteome</keyword>
<dbReference type="Gene3D" id="3.30.360.10">
    <property type="entry name" value="Dihydrodipicolinate Reductase, domain 2"/>
    <property type="match status" value="1"/>
</dbReference>
<dbReference type="PANTHER" id="PTHR43708:SF8">
    <property type="entry name" value="OXIDOREDUCTASE"/>
    <property type="match status" value="1"/>
</dbReference>
<evidence type="ECO:0000313" key="4">
    <source>
        <dbReference type="Proteomes" id="UP000542776"/>
    </source>
</evidence>
<dbReference type="SUPFAM" id="SSF55347">
    <property type="entry name" value="Glyceraldehyde-3-phosphate dehydrogenase-like, C-terminal domain"/>
    <property type="match status" value="1"/>
</dbReference>
<dbReference type="Pfam" id="PF01408">
    <property type="entry name" value="GFO_IDH_MocA"/>
    <property type="match status" value="1"/>
</dbReference>
<dbReference type="EMBL" id="JACIEK010000030">
    <property type="protein sequence ID" value="MBB4000781.1"/>
    <property type="molecule type" value="Genomic_DNA"/>
</dbReference>
<dbReference type="InterPro" id="IPR055170">
    <property type="entry name" value="GFO_IDH_MocA-like_dom"/>
</dbReference>
<dbReference type="AlphaFoldDB" id="A0A7W6H992"/>
<dbReference type="InterPro" id="IPR036291">
    <property type="entry name" value="NAD(P)-bd_dom_sf"/>
</dbReference>
<proteinExistence type="predicted"/>
<comment type="caution">
    <text evidence="3">The sequence shown here is derived from an EMBL/GenBank/DDBJ whole genome shotgun (WGS) entry which is preliminary data.</text>
</comment>
<evidence type="ECO:0000259" key="1">
    <source>
        <dbReference type="Pfam" id="PF01408"/>
    </source>
</evidence>
<sequence>MLHRAVVVGCGAMSRVWLDAAAQRSDVEIVGLVDRDEDRARETARSRSLATATVGSDLTAVLAATNPDVVFDIVVPEARAEVVETALTRGCHVLSEKPMAANLDEARRLAGLARAAGKHHVVVQNRRFIAPVRRIRSLVASGAVGAVTSLHCDFFIGPHFGGFREEMDHILLLDMAVHAFDAARALSGEDAVSVMAEEWDPASSWFQQGSSAVAAFRMRSGALFSYRGSWCAEGLQTSWEGRWRIVGTKGSLVWDGHDAIAAEIVVEPAAGVVASGDLLRPTRVLDVPDLDPDAAIGGHAGVMRSFFEAIESGRPAETDGASNLATLAMVLSAIESARTGRRIEIET</sequence>
<dbReference type="Pfam" id="PF22725">
    <property type="entry name" value="GFO_IDH_MocA_C3"/>
    <property type="match status" value="1"/>
</dbReference>
<protein>
    <submittedName>
        <fullName evidence="3">Putative dehydrogenase</fullName>
    </submittedName>
</protein>
<feature type="domain" description="Gfo/Idh/MocA-like oxidoreductase N-terminal" evidence="1">
    <location>
        <begin position="4"/>
        <end position="119"/>
    </location>
</feature>
<accession>A0A7W6H992</accession>
<name>A0A7W6H992_9HYPH</name>
<dbReference type="Gene3D" id="3.40.50.720">
    <property type="entry name" value="NAD(P)-binding Rossmann-like Domain"/>
    <property type="match status" value="1"/>
</dbReference>
<dbReference type="RefSeq" id="WP_183202803.1">
    <property type="nucleotide sequence ID" value="NZ_JACIEK010000030.1"/>
</dbReference>
<dbReference type="InterPro" id="IPR051317">
    <property type="entry name" value="Gfo/Idh/MocA_oxidoreduct"/>
</dbReference>
<dbReference type="PANTHER" id="PTHR43708">
    <property type="entry name" value="CONSERVED EXPRESSED OXIDOREDUCTASE (EUROFUNG)"/>
    <property type="match status" value="1"/>
</dbReference>
<gene>
    <name evidence="3" type="ORF">GGR04_004661</name>
</gene>
<reference evidence="3 4" key="1">
    <citation type="submission" date="2020-08" db="EMBL/GenBank/DDBJ databases">
        <title>Genomic Encyclopedia of Type Strains, Phase IV (KMG-IV): sequencing the most valuable type-strain genomes for metagenomic binning, comparative biology and taxonomic classification.</title>
        <authorList>
            <person name="Goeker M."/>
        </authorList>
    </citation>
    <scope>NUCLEOTIDE SEQUENCE [LARGE SCALE GENOMIC DNA]</scope>
    <source>
        <strain evidence="3 4">DSM 102238</strain>
    </source>
</reference>
<dbReference type="Proteomes" id="UP000542776">
    <property type="component" value="Unassembled WGS sequence"/>
</dbReference>
<organism evidence="3 4">
    <name type="scientific">Aureimonas pseudogalii</name>
    <dbReference type="NCBI Taxonomy" id="1744844"/>
    <lineage>
        <taxon>Bacteria</taxon>
        <taxon>Pseudomonadati</taxon>
        <taxon>Pseudomonadota</taxon>
        <taxon>Alphaproteobacteria</taxon>
        <taxon>Hyphomicrobiales</taxon>
        <taxon>Aurantimonadaceae</taxon>
        <taxon>Aureimonas</taxon>
    </lineage>
</organism>
<feature type="domain" description="GFO/IDH/MocA-like oxidoreductase" evidence="2">
    <location>
        <begin position="132"/>
        <end position="253"/>
    </location>
</feature>